<evidence type="ECO:0000313" key="4">
    <source>
        <dbReference type="Proteomes" id="UP000039324"/>
    </source>
</evidence>
<proteinExistence type="predicted"/>
<name>A0A0G4IXE8_PLABS</name>
<keyword evidence="3" id="KW-0496">Mitochondrion</keyword>
<dbReference type="EMBL" id="CDSF01000093">
    <property type="protein sequence ID" value="CEO99716.1"/>
    <property type="molecule type" value="Genomic_DNA"/>
</dbReference>
<evidence type="ECO:0000313" key="2">
    <source>
        <dbReference type="EMBL" id="CEO99716.1"/>
    </source>
</evidence>
<gene>
    <name evidence="2" type="ORF">PBRA_007449</name>
    <name evidence="3" type="ORF">PLBR_LOCUS4340</name>
</gene>
<evidence type="ECO:0000256" key="1">
    <source>
        <dbReference type="SAM" id="MobiDB-lite"/>
    </source>
</evidence>
<evidence type="ECO:0000313" key="5">
    <source>
        <dbReference type="Proteomes" id="UP000290189"/>
    </source>
</evidence>
<protein>
    <submittedName>
        <fullName evidence="2">Uncharacterized protein</fullName>
    </submittedName>
</protein>
<feature type="region of interest" description="Disordered" evidence="1">
    <location>
        <begin position="122"/>
        <end position="143"/>
    </location>
</feature>
<evidence type="ECO:0000313" key="3">
    <source>
        <dbReference type="EMBL" id="SPQ97125.1"/>
    </source>
</evidence>
<reference evidence="3 5" key="2">
    <citation type="submission" date="2018-03" db="EMBL/GenBank/DDBJ databases">
        <authorList>
            <person name="Fogelqvist J."/>
        </authorList>
    </citation>
    <scope>NUCLEOTIDE SEQUENCE [LARGE SCALE GENOMIC DNA]</scope>
</reference>
<dbReference type="Proteomes" id="UP000290189">
    <property type="component" value="Unassembled WGS sequence"/>
</dbReference>
<dbReference type="EMBL" id="OVEO01000007">
    <property type="protein sequence ID" value="SPQ97125.1"/>
    <property type="molecule type" value="Genomic_DNA"/>
</dbReference>
<accession>A0A0G4IXE8</accession>
<feature type="compositionally biased region" description="Polar residues" evidence="1">
    <location>
        <begin position="253"/>
        <end position="267"/>
    </location>
</feature>
<sequence length="267" mass="28347">MSSSSSAAPATVPLDDALLQYRVPGYMGYVPAHEAFAVGRKVGYQADLAERALQTDADYAESAKRRHSHGVQMSSYTQQVGNAVQPSDFQRPVLVKAAQVKLATAGSTSHWSTTYSAAFGDFESRTGPAPPRYGDGTGSAAARPSQVLNHSMPSSSYATDFVDPGVIMATRPPGQMPVRHDELSFGTNKNSNRLLGYMGFVPAAKANQGQTHATIPTPKNELLTLNFRQNCTGYTGHVPRSPANNRGPRQAGPLTSSGSQFGNGARC</sequence>
<organism evidence="2 4">
    <name type="scientific">Plasmodiophora brassicae</name>
    <name type="common">Clubroot disease agent</name>
    <dbReference type="NCBI Taxonomy" id="37360"/>
    <lineage>
        <taxon>Eukaryota</taxon>
        <taxon>Sar</taxon>
        <taxon>Rhizaria</taxon>
        <taxon>Endomyxa</taxon>
        <taxon>Phytomyxea</taxon>
        <taxon>Plasmodiophorida</taxon>
        <taxon>Plasmodiophoridae</taxon>
        <taxon>Plasmodiophora</taxon>
    </lineage>
</organism>
<dbReference type="Proteomes" id="UP000039324">
    <property type="component" value="Unassembled WGS sequence"/>
</dbReference>
<feature type="region of interest" description="Disordered" evidence="1">
    <location>
        <begin position="235"/>
        <end position="267"/>
    </location>
</feature>
<dbReference type="AlphaFoldDB" id="A0A0G4IXE8"/>
<reference evidence="2 4" key="1">
    <citation type="submission" date="2015-02" db="EMBL/GenBank/DDBJ databases">
        <authorList>
            <person name="Chooi Y.-H."/>
        </authorList>
    </citation>
    <scope>NUCLEOTIDE SEQUENCE [LARGE SCALE GENOMIC DNA]</scope>
    <source>
        <strain evidence="2">E3</strain>
    </source>
</reference>
<geneLocation type="mitochondrion" evidence="3"/>
<keyword evidence="4" id="KW-1185">Reference proteome</keyword>